<organism evidence="1 2">
    <name type="scientific">Exocentrus adspersus</name>
    <dbReference type="NCBI Taxonomy" id="1586481"/>
    <lineage>
        <taxon>Eukaryota</taxon>
        <taxon>Metazoa</taxon>
        <taxon>Ecdysozoa</taxon>
        <taxon>Arthropoda</taxon>
        <taxon>Hexapoda</taxon>
        <taxon>Insecta</taxon>
        <taxon>Pterygota</taxon>
        <taxon>Neoptera</taxon>
        <taxon>Endopterygota</taxon>
        <taxon>Coleoptera</taxon>
        <taxon>Polyphaga</taxon>
        <taxon>Cucujiformia</taxon>
        <taxon>Chrysomeloidea</taxon>
        <taxon>Cerambycidae</taxon>
        <taxon>Lamiinae</taxon>
        <taxon>Acanthocinini</taxon>
        <taxon>Exocentrus</taxon>
    </lineage>
</organism>
<evidence type="ECO:0000313" key="1">
    <source>
        <dbReference type="EMBL" id="KAJ8913411.1"/>
    </source>
</evidence>
<dbReference type="EMBL" id="JANEYG010000095">
    <property type="protein sequence ID" value="KAJ8913411.1"/>
    <property type="molecule type" value="Genomic_DNA"/>
</dbReference>
<keyword evidence="2" id="KW-1185">Reference proteome</keyword>
<proteinExistence type="predicted"/>
<accession>A0AAV8VG94</accession>
<gene>
    <name evidence="1" type="ORF">NQ315_008804</name>
</gene>
<dbReference type="Proteomes" id="UP001159042">
    <property type="component" value="Unassembled WGS sequence"/>
</dbReference>
<sequence>MDINTYEELLCLVTPLIKNNDTVMRPSITPHERLSATLRFLATGRTFEDMKFSVIISPQALSQIIPETFRAIITVLKDQYMKFPNTENDWKKISKEFQTVAIFQMPRCDRWETY</sequence>
<name>A0AAV8VG94_9CUCU</name>
<dbReference type="AlphaFoldDB" id="A0AAV8VG94"/>
<reference evidence="1 2" key="1">
    <citation type="journal article" date="2023" name="Insect Mol. Biol.">
        <title>Genome sequencing provides insights into the evolution of gene families encoding plant cell wall-degrading enzymes in longhorned beetles.</title>
        <authorList>
            <person name="Shin N.R."/>
            <person name="Okamura Y."/>
            <person name="Kirsch R."/>
            <person name="Pauchet Y."/>
        </authorList>
    </citation>
    <scope>NUCLEOTIDE SEQUENCE [LARGE SCALE GENOMIC DNA]</scope>
    <source>
        <strain evidence="1">EAD_L_NR</strain>
    </source>
</reference>
<evidence type="ECO:0000313" key="2">
    <source>
        <dbReference type="Proteomes" id="UP001159042"/>
    </source>
</evidence>
<protein>
    <submittedName>
        <fullName evidence="1">Uncharacterized protein</fullName>
    </submittedName>
</protein>
<comment type="caution">
    <text evidence="1">The sequence shown here is derived from an EMBL/GenBank/DDBJ whole genome shotgun (WGS) entry which is preliminary data.</text>
</comment>